<dbReference type="SUPFAM" id="SSF52218">
    <property type="entry name" value="Flavoproteins"/>
    <property type="match status" value="1"/>
</dbReference>
<dbReference type="InterPro" id="IPR001226">
    <property type="entry name" value="Flavodoxin_CS"/>
</dbReference>
<dbReference type="EMBL" id="LSCR01000041">
    <property type="protein sequence ID" value="KXB33147.1"/>
    <property type="molecule type" value="Genomic_DNA"/>
</dbReference>
<reference evidence="3" key="1">
    <citation type="submission" date="2016-01" db="EMBL/GenBank/DDBJ databases">
        <authorList>
            <person name="Mitreva M."/>
            <person name="Pepin K.H."/>
            <person name="Mihindukulasuriya K.A."/>
            <person name="Fulton R."/>
            <person name="Fronick C."/>
            <person name="O'Laughlin M."/>
            <person name="Miner T."/>
            <person name="Herter B."/>
            <person name="Rosa B.A."/>
            <person name="Cordes M."/>
            <person name="Tomlinson C."/>
            <person name="Wollam A."/>
            <person name="Palsikar V.B."/>
            <person name="Mardis E.R."/>
            <person name="Wilson R.K."/>
        </authorList>
    </citation>
    <scope>NUCLEOTIDE SEQUENCE [LARGE SCALE GENOMIC DNA]</scope>
    <source>
        <strain evidence="3">DNF00019</strain>
    </source>
</reference>
<feature type="domain" description="Flavodoxin-like" evidence="1">
    <location>
        <begin position="4"/>
        <end position="133"/>
    </location>
</feature>
<organism evidence="2 3">
    <name type="scientific">Atopobium deltae</name>
    <dbReference type="NCBI Taxonomy" id="1393034"/>
    <lineage>
        <taxon>Bacteria</taxon>
        <taxon>Bacillati</taxon>
        <taxon>Actinomycetota</taxon>
        <taxon>Coriobacteriia</taxon>
        <taxon>Coriobacteriales</taxon>
        <taxon>Atopobiaceae</taxon>
        <taxon>Atopobium</taxon>
    </lineage>
</organism>
<dbReference type="PATRIC" id="fig|1393034.3.peg.1221"/>
<gene>
    <name evidence="2" type="ORF">HMPREF3192_01253</name>
</gene>
<dbReference type="OrthoDB" id="9790745at2"/>
<dbReference type="STRING" id="1393034.HMPREF3192_01253"/>
<sequence>MSNVAVVYWSQTGNTESMAQAIAQAADTEALDYSEFSSDKVADYGAFAFGCPAMGDEELDPDFEELWDECVDAFEDKPVVLFGSYDWGTGEWMENWKANAESAGVNVIETIIANLEPDDDALEELRAAGEKLAE</sequence>
<proteinExistence type="predicted"/>
<dbReference type="GO" id="GO:0010181">
    <property type="term" value="F:FMN binding"/>
    <property type="evidence" value="ECO:0007669"/>
    <property type="project" value="InterPro"/>
</dbReference>
<dbReference type="RefSeq" id="WP_066306232.1">
    <property type="nucleotide sequence ID" value="NZ_KQ959516.1"/>
</dbReference>
<evidence type="ECO:0000313" key="3">
    <source>
        <dbReference type="Proteomes" id="UP000070675"/>
    </source>
</evidence>
<dbReference type="Gene3D" id="3.40.50.360">
    <property type="match status" value="1"/>
</dbReference>
<dbReference type="InterPro" id="IPR029039">
    <property type="entry name" value="Flavoprotein-like_sf"/>
</dbReference>
<dbReference type="Pfam" id="PF00258">
    <property type="entry name" value="Flavodoxin_1"/>
    <property type="match status" value="1"/>
</dbReference>
<comment type="caution">
    <text evidence="2">The sequence shown here is derived from an EMBL/GenBank/DDBJ whole genome shotgun (WGS) entry which is preliminary data.</text>
</comment>
<evidence type="ECO:0000313" key="2">
    <source>
        <dbReference type="EMBL" id="KXB33147.1"/>
    </source>
</evidence>
<dbReference type="AlphaFoldDB" id="A0A133XQD3"/>
<dbReference type="InterPro" id="IPR008254">
    <property type="entry name" value="Flavodoxin/NO_synth"/>
</dbReference>
<name>A0A133XQD3_9ACTN</name>
<dbReference type="Proteomes" id="UP000070675">
    <property type="component" value="Unassembled WGS sequence"/>
</dbReference>
<accession>A0A133XQD3</accession>
<evidence type="ECO:0000259" key="1">
    <source>
        <dbReference type="PROSITE" id="PS50902"/>
    </source>
</evidence>
<protein>
    <submittedName>
        <fullName evidence="2">Putative flavodoxin</fullName>
    </submittedName>
</protein>
<dbReference type="PROSITE" id="PS00201">
    <property type="entry name" value="FLAVODOXIN"/>
    <property type="match status" value="1"/>
</dbReference>
<keyword evidence="3" id="KW-1185">Reference proteome</keyword>
<dbReference type="PROSITE" id="PS50902">
    <property type="entry name" value="FLAVODOXIN_LIKE"/>
    <property type="match status" value="1"/>
</dbReference>
<dbReference type="GO" id="GO:0009055">
    <property type="term" value="F:electron transfer activity"/>
    <property type="evidence" value="ECO:0007669"/>
    <property type="project" value="InterPro"/>
</dbReference>